<dbReference type="GO" id="GO:0005829">
    <property type="term" value="C:cytosol"/>
    <property type="evidence" value="ECO:0007669"/>
    <property type="project" value="TreeGrafter"/>
</dbReference>
<dbReference type="NCBIfam" id="TIGR00125">
    <property type="entry name" value="cyt_tran_rel"/>
    <property type="match status" value="1"/>
</dbReference>
<evidence type="ECO:0000256" key="3">
    <source>
        <dbReference type="ARBA" id="ARBA00022598"/>
    </source>
</evidence>
<feature type="binding site" evidence="8">
    <location>
        <begin position="149"/>
        <end position="152"/>
    </location>
    <ligand>
        <name>ATP</name>
        <dbReference type="ChEBI" id="CHEBI:30616"/>
    </ligand>
</feature>
<dbReference type="CDD" id="cd00560">
    <property type="entry name" value="PanC"/>
    <property type="match status" value="1"/>
</dbReference>
<comment type="function">
    <text evidence="8">Catalyzes the condensation of pantoate with beta-alanine in an ATP-dependent reaction via a pantoyl-adenylate intermediate.</text>
</comment>
<accession>A0A220VD57</accession>
<evidence type="ECO:0000256" key="8">
    <source>
        <dbReference type="HAMAP-Rule" id="MF_00158"/>
    </source>
</evidence>
<comment type="subcellular location">
    <subcellularLocation>
        <location evidence="8">Cytoplasm</location>
    </subcellularLocation>
</comment>
<dbReference type="GO" id="GO:0004592">
    <property type="term" value="F:pantoate-beta-alanine ligase activity"/>
    <property type="evidence" value="ECO:0007669"/>
    <property type="project" value="UniProtKB-UniRule"/>
</dbReference>
<dbReference type="KEGG" id="pmai:CF386_01980"/>
<evidence type="ECO:0000313" key="10">
    <source>
        <dbReference type="Proteomes" id="UP000242175"/>
    </source>
</evidence>
<dbReference type="GO" id="GO:0015940">
    <property type="term" value="P:pantothenate biosynthetic process"/>
    <property type="evidence" value="ECO:0007669"/>
    <property type="project" value="UniProtKB-UniRule"/>
</dbReference>
<dbReference type="NCBIfam" id="TIGR00018">
    <property type="entry name" value="panC"/>
    <property type="match status" value="1"/>
</dbReference>
<dbReference type="InterPro" id="IPR004821">
    <property type="entry name" value="Cyt_trans-like"/>
</dbReference>
<comment type="similarity">
    <text evidence="2 8">Belongs to the pantothenate synthetase family.</text>
</comment>
<dbReference type="InterPro" id="IPR003721">
    <property type="entry name" value="Pantoate_ligase"/>
</dbReference>
<evidence type="ECO:0000313" key="9">
    <source>
        <dbReference type="EMBL" id="ASK77903.1"/>
    </source>
</evidence>
<keyword evidence="3 8" id="KW-0436">Ligase</keyword>
<keyword evidence="8" id="KW-0963">Cytoplasm</keyword>
<dbReference type="HAMAP" id="MF_00158">
    <property type="entry name" value="PanC"/>
    <property type="match status" value="1"/>
</dbReference>
<proteinExistence type="inferred from homology"/>
<dbReference type="SUPFAM" id="SSF52374">
    <property type="entry name" value="Nucleotidylyl transferase"/>
    <property type="match status" value="1"/>
</dbReference>
<keyword evidence="6 8" id="KW-0067">ATP-binding</keyword>
<sequence length="283" mass="32460">MQIVTTKNEVIKLSHKISLANQVIGFVPTMGNLHEGHLSLIREIKRHSDWVICSIFINPTQFNSQKDFETYPQTHQQDIELLKKENIDAIFMPSATEMYGKNLKLNTKIHVSPLANLLEGELRPGHFDGVATIVNKLFNIIKPNVSIFGEKDYQQLLIIKKMVTELDLPVQILSLPTKRNTNGLALSSRNNKLSITSLKKAENIFKVLNYLKTEIVSYNKKDYIALKFEAKELLRKHDIVLEELYFRDAGNLEEISIETNNVVILISCFLENVRLIDNIIFEI</sequence>
<dbReference type="Pfam" id="PF02569">
    <property type="entry name" value="Pantoate_ligase"/>
    <property type="match status" value="1"/>
</dbReference>
<feature type="binding site" evidence="8">
    <location>
        <begin position="186"/>
        <end position="189"/>
    </location>
    <ligand>
        <name>ATP</name>
        <dbReference type="ChEBI" id="CHEBI:30616"/>
    </ligand>
</feature>
<dbReference type="PANTHER" id="PTHR21299">
    <property type="entry name" value="CYTIDYLATE KINASE/PANTOATE-BETA-ALANINE LIGASE"/>
    <property type="match status" value="1"/>
</dbReference>
<comment type="caution">
    <text evidence="8">Lacks conserved residue(s) required for the propagation of feature annotation.</text>
</comment>
<reference evidence="9 10" key="1">
    <citation type="journal article" date="2016" name="Int. J. Syst. Evol. Microbiol.">
        <title>Paraphotobacterium marinum gen. nov., sp. nov., a member of the family Vibrionaceae, isolated from surface seawater.</title>
        <authorList>
            <person name="Huang Z."/>
            <person name="Dong C."/>
            <person name="Shao Z."/>
        </authorList>
    </citation>
    <scope>NUCLEOTIDE SEQUENCE [LARGE SCALE GENOMIC DNA]</scope>
    <source>
        <strain evidence="9 10">NSCS20N07D</strain>
    </source>
</reference>
<feature type="binding site" evidence="8">
    <location>
        <position position="61"/>
    </location>
    <ligand>
        <name>beta-alanine</name>
        <dbReference type="ChEBI" id="CHEBI:57966"/>
    </ligand>
</feature>
<name>A0A220VD57_9GAMM</name>
<dbReference type="InterPro" id="IPR014729">
    <property type="entry name" value="Rossmann-like_a/b/a_fold"/>
</dbReference>
<evidence type="ECO:0000256" key="4">
    <source>
        <dbReference type="ARBA" id="ARBA00022655"/>
    </source>
</evidence>
<evidence type="ECO:0000256" key="5">
    <source>
        <dbReference type="ARBA" id="ARBA00022741"/>
    </source>
</evidence>
<dbReference type="OrthoDB" id="9773087at2"/>
<dbReference type="Proteomes" id="UP000242175">
    <property type="component" value="Chromosome large"/>
</dbReference>
<dbReference type="InterPro" id="IPR042176">
    <property type="entry name" value="Pantoate_ligase_C"/>
</dbReference>
<evidence type="ECO:0000256" key="6">
    <source>
        <dbReference type="ARBA" id="ARBA00022840"/>
    </source>
</evidence>
<dbReference type="GO" id="GO:0005524">
    <property type="term" value="F:ATP binding"/>
    <property type="evidence" value="ECO:0007669"/>
    <property type="project" value="UniProtKB-KW"/>
</dbReference>
<comment type="miscellaneous">
    <text evidence="8">The reaction proceeds by a bi uni uni bi ping pong mechanism.</text>
</comment>
<dbReference type="PANTHER" id="PTHR21299:SF1">
    <property type="entry name" value="PANTOATE--BETA-ALANINE LIGASE"/>
    <property type="match status" value="1"/>
</dbReference>
<dbReference type="EC" id="6.3.2.1" evidence="8"/>
<feature type="active site" description="Proton donor" evidence="8">
    <location>
        <position position="37"/>
    </location>
</feature>
<keyword evidence="10" id="KW-1185">Reference proteome</keyword>
<dbReference type="Gene3D" id="3.40.50.620">
    <property type="entry name" value="HUPs"/>
    <property type="match status" value="1"/>
</dbReference>
<feature type="binding site" evidence="8">
    <location>
        <begin position="30"/>
        <end position="37"/>
    </location>
    <ligand>
        <name>ATP</name>
        <dbReference type="ChEBI" id="CHEBI:30616"/>
    </ligand>
</feature>
<keyword evidence="5 8" id="KW-0547">Nucleotide-binding</keyword>
<evidence type="ECO:0000256" key="2">
    <source>
        <dbReference type="ARBA" id="ARBA00009256"/>
    </source>
</evidence>
<keyword evidence="4 8" id="KW-0566">Pantothenate biosynthesis</keyword>
<feature type="binding site" evidence="8">
    <location>
        <position position="155"/>
    </location>
    <ligand>
        <name>(R)-pantoate</name>
        <dbReference type="ChEBI" id="CHEBI:15980"/>
    </ligand>
</feature>
<dbReference type="FunFam" id="3.40.50.620:FF:000013">
    <property type="entry name" value="Pantothenate synthetase"/>
    <property type="match status" value="1"/>
</dbReference>
<evidence type="ECO:0000256" key="7">
    <source>
        <dbReference type="ARBA" id="ARBA00048258"/>
    </source>
</evidence>
<dbReference type="RefSeq" id="WP_089072813.1">
    <property type="nucleotide sequence ID" value="NZ_CBCSAM010000005.1"/>
</dbReference>
<dbReference type="EMBL" id="CP022355">
    <property type="protein sequence ID" value="ASK77903.1"/>
    <property type="molecule type" value="Genomic_DNA"/>
</dbReference>
<comment type="pathway">
    <text evidence="1 8">Cofactor biosynthesis; (R)-pantothenate biosynthesis; (R)-pantothenate from (R)-pantoate and beta-alanine: step 1/1.</text>
</comment>
<dbReference type="AlphaFoldDB" id="A0A220VD57"/>
<comment type="subunit">
    <text evidence="8">Homodimer.</text>
</comment>
<feature type="binding site" evidence="8">
    <location>
        <position position="61"/>
    </location>
    <ligand>
        <name>(R)-pantoate</name>
        <dbReference type="ChEBI" id="CHEBI:15980"/>
    </ligand>
</feature>
<dbReference type="UniPathway" id="UPA00028">
    <property type="reaction ID" value="UER00005"/>
</dbReference>
<dbReference type="Gene3D" id="3.30.1300.10">
    <property type="entry name" value="Pantoate-beta-alanine ligase, C-terminal domain"/>
    <property type="match status" value="1"/>
</dbReference>
<protein>
    <recommendedName>
        <fullName evidence="8">Pantothenate synthetase</fullName>
        <shortName evidence="8">PS</shortName>
        <ecNumber evidence="8">6.3.2.1</ecNumber>
    </recommendedName>
    <alternativeName>
        <fullName evidence="8">Pantoate--beta-alanine ligase</fullName>
    </alternativeName>
    <alternativeName>
        <fullName evidence="8">Pantoate-activating enzyme</fullName>
    </alternativeName>
</protein>
<comment type="catalytic activity">
    <reaction evidence="7 8">
        <text>(R)-pantoate + beta-alanine + ATP = (R)-pantothenate + AMP + diphosphate + H(+)</text>
        <dbReference type="Rhea" id="RHEA:10912"/>
        <dbReference type="ChEBI" id="CHEBI:15378"/>
        <dbReference type="ChEBI" id="CHEBI:15980"/>
        <dbReference type="ChEBI" id="CHEBI:29032"/>
        <dbReference type="ChEBI" id="CHEBI:30616"/>
        <dbReference type="ChEBI" id="CHEBI:33019"/>
        <dbReference type="ChEBI" id="CHEBI:57966"/>
        <dbReference type="ChEBI" id="CHEBI:456215"/>
        <dbReference type="EC" id="6.3.2.1"/>
    </reaction>
</comment>
<gene>
    <name evidence="8" type="primary">panC</name>
    <name evidence="9" type="ORF">CF386_01980</name>
</gene>
<organism evidence="9 10">
    <name type="scientific">Paraphotobacterium marinum</name>
    <dbReference type="NCBI Taxonomy" id="1755811"/>
    <lineage>
        <taxon>Bacteria</taxon>
        <taxon>Pseudomonadati</taxon>
        <taxon>Pseudomonadota</taxon>
        <taxon>Gammaproteobacteria</taxon>
        <taxon>Vibrionales</taxon>
        <taxon>Vibrionaceae</taxon>
        <taxon>Paraphotobacterium</taxon>
    </lineage>
</organism>
<evidence type="ECO:0000256" key="1">
    <source>
        <dbReference type="ARBA" id="ARBA00004990"/>
    </source>
</evidence>